<evidence type="ECO:0008006" key="4">
    <source>
        <dbReference type="Google" id="ProtNLM"/>
    </source>
</evidence>
<evidence type="ECO:0000256" key="1">
    <source>
        <dbReference type="SAM" id="MobiDB-lite"/>
    </source>
</evidence>
<feature type="region of interest" description="Disordered" evidence="1">
    <location>
        <begin position="440"/>
        <end position="478"/>
    </location>
</feature>
<dbReference type="SUPFAM" id="SSF56112">
    <property type="entry name" value="Protein kinase-like (PK-like)"/>
    <property type="match status" value="1"/>
</dbReference>
<reference evidence="3" key="1">
    <citation type="submission" date="2021-01" db="EMBL/GenBank/DDBJ databases">
        <authorList>
            <person name="Corre E."/>
            <person name="Pelletier E."/>
            <person name="Niang G."/>
            <person name="Scheremetjew M."/>
            <person name="Finn R."/>
            <person name="Kale V."/>
            <person name="Holt S."/>
            <person name="Cochrane G."/>
            <person name="Meng A."/>
            <person name="Brown T."/>
            <person name="Cohen L."/>
        </authorList>
    </citation>
    <scope>NUCLEOTIDE SEQUENCE</scope>
    <source>
        <strain evidence="3">CCMP1320</strain>
    </source>
</reference>
<feature type="region of interest" description="Disordered" evidence="1">
    <location>
        <begin position="49"/>
        <end position="71"/>
    </location>
</feature>
<feature type="compositionally biased region" description="Polar residues" evidence="1">
    <location>
        <begin position="54"/>
        <end position="65"/>
    </location>
</feature>
<accession>A0A7S3QMM1</accession>
<dbReference type="InterPro" id="IPR011009">
    <property type="entry name" value="Kinase-like_dom_sf"/>
</dbReference>
<dbReference type="AlphaFoldDB" id="A0A7S3QMM1"/>
<feature type="chain" id="PRO_5030867904" description="PI3K/PI4K catalytic domain-containing protein" evidence="2">
    <location>
        <begin position="27"/>
        <end position="478"/>
    </location>
</feature>
<keyword evidence="2" id="KW-0732">Signal</keyword>
<evidence type="ECO:0000256" key="2">
    <source>
        <dbReference type="SAM" id="SignalP"/>
    </source>
</evidence>
<sequence length="478" mass="53831">MKFCMQTFLWVVWGGLLFSSLTTTHAQDIPHISQCSLCFDCAIGGDPPGGGDPNQQAGRSANRYSSLDPPNKRSLPTCDRCYGCNTHLQRIDGASTHFNVTYKPEEGASSTWTFKATTNRTASKEAVVKVYCLPVSKNTLQLQSSGCATSHVMRNVQLNMAMDQVASDCGFHDIVPRVWLDRVEGIVPDVGYHVHWFGLWQELVNGVSMENFLQKGKPTRVPPPQVVDYFMNKLNKTQVVRAAIFDLLTSQCDRHAQNLIVDETGNLKLIDNEICLAYSWPHCAFDSVLIPTTQKQEIARMGNHYIQKSASATPAHATRGRADPQMLLDYRCYMGEQDQMGTNYPPQVTQCLQKISSMSPEQVQAHYNLPELRPAKNLHSRASDMLNKGFEWAYKYGEPKNFKSRTYMVQPKCCQVQWVSGQYRCAHDWPVKYELPKGDPSGRPWMKNYPDMGTYEGHPDGPEGTATARKQTRKSLRS</sequence>
<protein>
    <recommendedName>
        <fullName evidence="4">PI3K/PI4K catalytic domain-containing protein</fullName>
    </recommendedName>
</protein>
<name>A0A7S3QMM1_DUNTE</name>
<dbReference type="EMBL" id="HBIP01004484">
    <property type="protein sequence ID" value="CAE0487112.1"/>
    <property type="molecule type" value="Transcribed_RNA"/>
</dbReference>
<gene>
    <name evidence="3" type="ORF">DTER00134_LOCUS2157</name>
</gene>
<proteinExistence type="predicted"/>
<evidence type="ECO:0000313" key="3">
    <source>
        <dbReference type="EMBL" id="CAE0487112.1"/>
    </source>
</evidence>
<organism evidence="3">
    <name type="scientific">Dunaliella tertiolecta</name>
    <name type="common">Green alga</name>
    <dbReference type="NCBI Taxonomy" id="3047"/>
    <lineage>
        <taxon>Eukaryota</taxon>
        <taxon>Viridiplantae</taxon>
        <taxon>Chlorophyta</taxon>
        <taxon>core chlorophytes</taxon>
        <taxon>Chlorophyceae</taxon>
        <taxon>CS clade</taxon>
        <taxon>Chlamydomonadales</taxon>
        <taxon>Dunaliellaceae</taxon>
        <taxon>Dunaliella</taxon>
    </lineage>
</organism>
<feature type="signal peptide" evidence="2">
    <location>
        <begin position="1"/>
        <end position="26"/>
    </location>
</feature>